<sequence>MKSLVFALTLSAFLVGCGSTVPLNDVPVADATANPVSGAAGSDGTSGIKSGGVAPVDLGQSGTQASLPSAKRIVYFDYDSFVIKPEYQALISENARLIVGQASRKVAIEGHTDETGGREYNLALGQKRAEAVVGALTVLGVPRNQMEAVSFGKEKPAVVGNDESAYSMNRRAEIRYQ</sequence>
<keyword evidence="7 8" id="KW-0131">Cell cycle</keyword>
<dbReference type="PANTHER" id="PTHR30329">
    <property type="entry name" value="STATOR ELEMENT OF FLAGELLAR MOTOR COMPLEX"/>
    <property type="match status" value="1"/>
</dbReference>
<evidence type="ECO:0000313" key="11">
    <source>
        <dbReference type="EMBL" id="OQW89316.1"/>
    </source>
</evidence>
<dbReference type="HAMAP" id="MF_02204">
    <property type="entry name" value="Pal"/>
    <property type="match status" value="1"/>
</dbReference>
<dbReference type="InterPro" id="IPR050330">
    <property type="entry name" value="Bact_OuterMem_StrucFunc"/>
</dbReference>
<proteinExistence type="inferred from homology"/>
<keyword evidence="1 8" id="KW-0132">Cell division</keyword>
<evidence type="ECO:0000313" key="12">
    <source>
        <dbReference type="Proteomes" id="UP000192505"/>
    </source>
</evidence>
<dbReference type="Proteomes" id="UP000192505">
    <property type="component" value="Unassembled WGS sequence"/>
</dbReference>
<comment type="function">
    <text evidence="8">Part of the Tol-Pal system, which plays a role in outer membrane invagination during cell division and is important for maintaining outer membrane integrity.</text>
</comment>
<comment type="subunit">
    <text evidence="8">The Tol-Pal system is composed of five core proteins: the inner membrane proteins TolA, TolQ and TolR, the periplasmic protein TolB and the outer membrane protein Pal. They form a network linking the inner and outer membranes and the peptidoglycan layer.</text>
</comment>
<dbReference type="AlphaFoldDB" id="A0A1W9KXG6"/>
<dbReference type="InterPro" id="IPR006690">
    <property type="entry name" value="OMPA-like_CS"/>
</dbReference>
<dbReference type="InterPro" id="IPR014169">
    <property type="entry name" value="Pal_lipo_C"/>
</dbReference>
<keyword evidence="6 8" id="KW-0449">Lipoprotein</keyword>
<dbReference type="InterPro" id="IPR036737">
    <property type="entry name" value="OmpA-like_sf"/>
</dbReference>
<dbReference type="GO" id="GO:0009279">
    <property type="term" value="C:cell outer membrane"/>
    <property type="evidence" value="ECO:0007669"/>
    <property type="project" value="UniProtKB-SubCell"/>
</dbReference>
<evidence type="ECO:0000256" key="1">
    <source>
        <dbReference type="ARBA" id="ARBA00022618"/>
    </source>
</evidence>
<dbReference type="PRINTS" id="PR01021">
    <property type="entry name" value="OMPADOMAIN"/>
</dbReference>
<dbReference type="PROSITE" id="PS51123">
    <property type="entry name" value="OMPA_2"/>
    <property type="match status" value="1"/>
</dbReference>
<evidence type="ECO:0000256" key="4">
    <source>
        <dbReference type="ARBA" id="ARBA00023139"/>
    </source>
</evidence>
<dbReference type="PANTHER" id="PTHR30329:SF21">
    <property type="entry name" value="LIPOPROTEIN YIAD-RELATED"/>
    <property type="match status" value="1"/>
</dbReference>
<evidence type="ECO:0000256" key="7">
    <source>
        <dbReference type="ARBA" id="ARBA00023306"/>
    </source>
</evidence>
<keyword evidence="4 8" id="KW-0564">Palmitate</keyword>
<keyword evidence="2 8" id="KW-0732">Signal</keyword>
<dbReference type="GO" id="GO:0051301">
    <property type="term" value="P:cell division"/>
    <property type="evidence" value="ECO:0007669"/>
    <property type="project" value="UniProtKB-UniRule"/>
</dbReference>
<evidence type="ECO:0000256" key="8">
    <source>
        <dbReference type="HAMAP-Rule" id="MF_02204"/>
    </source>
</evidence>
<dbReference type="EMBL" id="MTEI01000002">
    <property type="protein sequence ID" value="OQW89316.1"/>
    <property type="molecule type" value="Genomic_DNA"/>
</dbReference>
<evidence type="ECO:0000256" key="6">
    <source>
        <dbReference type="ARBA" id="ARBA00023288"/>
    </source>
</evidence>
<keyword evidence="5 8" id="KW-0998">Cell outer membrane</keyword>
<dbReference type="PROSITE" id="PS51257">
    <property type="entry name" value="PROKAR_LIPOPROTEIN"/>
    <property type="match status" value="1"/>
</dbReference>
<evidence type="ECO:0000259" key="10">
    <source>
        <dbReference type="PROSITE" id="PS51123"/>
    </source>
</evidence>
<evidence type="ECO:0000256" key="5">
    <source>
        <dbReference type="ARBA" id="ARBA00023237"/>
    </source>
</evidence>
<evidence type="ECO:0000256" key="2">
    <source>
        <dbReference type="ARBA" id="ARBA00022729"/>
    </source>
</evidence>
<gene>
    <name evidence="8" type="primary">pal</name>
    <name evidence="11" type="ORF">BWK72_05100</name>
</gene>
<dbReference type="PROSITE" id="PS01068">
    <property type="entry name" value="OMPA_1"/>
    <property type="match status" value="1"/>
</dbReference>
<feature type="signal peptide" evidence="9">
    <location>
        <begin position="1"/>
        <end position="17"/>
    </location>
</feature>
<dbReference type="InterPro" id="IPR006665">
    <property type="entry name" value="OmpA-like"/>
</dbReference>
<dbReference type="CDD" id="cd07185">
    <property type="entry name" value="OmpA_C-like"/>
    <property type="match status" value="1"/>
</dbReference>
<comment type="caution">
    <text evidence="11">The sequence shown here is derived from an EMBL/GenBank/DDBJ whole genome shotgun (WGS) entry which is preliminary data.</text>
</comment>
<evidence type="ECO:0000256" key="3">
    <source>
        <dbReference type="ARBA" id="ARBA00023136"/>
    </source>
</evidence>
<dbReference type="SUPFAM" id="SSF103088">
    <property type="entry name" value="OmpA-like"/>
    <property type="match status" value="1"/>
</dbReference>
<dbReference type="Gene3D" id="3.30.1330.60">
    <property type="entry name" value="OmpA-like domain"/>
    <property type="match status" value="1"/>
</dbReference>
<dbReference type="InterPro" id="IPR006664">
    <property type="entry name" value="OMP_bac"/>
</dbReference>
<accession>A0A1W9KXG6</accession>
<evidence type="ECO:0000256" key="9">
    <source>
        <dbReference type="SAM" id="SignalP"/>
    </source>
</evidence>
<protein>
    <recommendedName>
        <fullName evidence="8">Peptidoglycan-associated lipoprotein</fullName>
        <shortName evidence="8">PAL</shortName>
    </recommendedName>
</protein>
<organism evidence="11 12">
    <name type="scientific">Rhodoferax ferrireducens</name>
    <dbReference type="NCBI Taxonomy" id="192843"/>
    <lineage>
        <taxon>Bacteria</taxon>
        <taxon>Pseudomonadati</taxon>
        <taxon>Pseudomonadota</taxon>
        <taxon>Betaproteobacteria</taxon>
        <taxon>Burkholderiales</taxon>
        <taxon>Comamonadaceae</taxon>
        <taxon>Rhodoferax</taxon>
    </lineage>
</organism>
<name>A0A1W9KXG6_9BURK</name>
<reference evidence="11 12" key="1">
    <citation type="submission" date="2017-01" db="EMBL/GenBank/DDBJ databases">
        <title>Novel large sulfur bacteria in the metagenomes of groundwater-fed chemosynthetic microbial mats in the Lake Huron basin.</title>
        <authorList>
            <person name="Sharrar A.M."/>
            <person name="Flood B.E."/>
            <person name="Bailey J.V."/>
            <person name="Jones D.S."/>
            <person name="Biddanda B."/>
            <person name="Ruberg S.A."/>
            <person name="Marcus D.N."/>
            <person name="Dick G.J."/>
        </authorList>
    </citation>
    <scope>NUCLEOTIDE SEQUENCE [LARGE SCALE GENOMIC DNA]</scope>
    <source>
        <strain evidence="11">A7</strain>
    </source>
</reference>
<keyword evidence="3 8" id="KW-0472">Membrane</keyword>
<dbReference type="NCBIfam" id="TIGR02802">
    <property type="entry name" value="Pal_lipo"/>
    <property type="match status" value="1"/>
</dbReference>
<dbReference type="Pfam" id="PF00691">
    <property type="entry name" value="OmpA"/>
    <property type="match status" value="1"/>
</dbReference>
<comment type="similarity">
    <text evidence="8">Belongs to the Pal lipoprotein family.</text>
</comment>
<feature type="chain" id="PRO_5013230237" description="Peptidoglycan-associated lipoprotein" evidence="9">
    <location>
        <begin position="18"/>
        <end position="177"/>
    </location>
</feature>
<comment type="subcellular location">
    <subcellularLocation>
        <location evidence="8">Cell outer membrane</location>
        <topology evidence="8">Lipid-anchor</topology>
    </subcellularLocation>
</comment>
<feature type="domain" description="OmpA-like" evidence="10">
    <location>
        <begin position="63"/>
        <end position="177"/>
    </location>
</feature>
<dbReference type="InterPro" id="IPR039001">
    <property type="entry name" value="Pal"/>
</dbReference>